<dbReference type="Proteomes" id="UP000460132">
    <property type="component" value="Unassembled WGS sequence"/>
</dbReference>
<gene>
    <name evidence="12" type="ORF">GTK63_02705</name>
</gene>
<evidence type="ECO:0000256" key="7">
    <source>
        <dbReference type="ARBA" id="ARBA00022777"/>
    </source>
</evidence>
<dbReference type="GO" id="GO:0009401">
    <property type="term" value="P:phosphoenolpyruvate-dependent sugar phosphotransferase system"/>
    <property type="evidence" value="ECO:0007669"/>
    <property type="project" value="UniProtKB-KW"/>
</dbReference>
<organism evidence="12 13">
    <name type="scientific">Lactobacillus crispatus</name>
    <dbReference type="NCBI Taxonomy" id="47770"/>
    <lineage>
        <taxon>Bacteria</taxon>
        <taxon>Bacillati</taxon>
        <taxon>Bacillota</taxon>
        <taxon>Bacilli</taxon>
        <taxon>Lactobacillales</taxon>
        <taxon>Lactobacillaceae</taxon>
        <taxon>Lactobacillus</taxon>
    </lineage>
</organism>
<keyword evidence="5" id="KW-0808">Transferase</keyword>
<dbReference type="Gene3D" id="3.40.930.10">
    <property type="entry name" value="Mannitol-specific EII, Chain A"/>
    <property type="match status" value="1"/>
</dbReference>
<proteinExistence type="predicted"/>
<sequence length="148" mass="16184">MLEKIVQDSLVCVDLHVKDWKEAIKKSALLLLNDGDITASYIDGIFESVKEFGPYFVIAPHVALAHAPSEDGAKKLALGVTVLATPVNFHSKDNDPVKYIFTLSSPDSSSHLEAMKELVDLLSDPSFYSKLDNARSPHEVVNVMTGKS</sequence>
<dbReference type="InterPro" id="IPR002178">
    <property type="entry name" value="PTS_EIIA_type-2_dom"/>
</dbReference>
<dbReference type="InterPro" id="IPR016152">
    <property type="entry name" value="PTrfase/Anion_transptr"/>
</dbReference>
<reference evidence="12 13" key="1">
    <citation type="submission" date="2020-01" db="EMBL/GenBank/DDBJ databases">
        <title>Vaginal microbiome of pregnant Indian women: Insights into the genome of dominants Lactobacillus species.</title>
        <authorList>
            <person name="Das B."/>
            <person name="Mehta O."/>
            <person name="Ghosh T.S."/>
            <person name="Kothidar A."/>
            <person name="Gowtham M.R."/>
            <person name="Mitra R."/>
            <person name="Kshetrapal P."/>
            <person name="Wadhwa N."/>
            <person name="Thiruvengadam R."/>
            <person name="Nair G.B."/>
            <person name="Bhatnagar S."/>
            <person name="Pore S."/>
        </authorList>
    </citation>
    <scope>NUCLEOTIDE SEQUENCE [LARGE SCALE GENOMIC DNA]</scope>
    <source>
        <strain evidence="12 13">Indica2</strain>
    </source>
</reference>
<keyword evidence="2" id="KW-0813">Transport</keyword>
<dbReference type="PROSITE" id="PS51094">
    <property type="entry name" value="PTS_EIIA_TYPE_2"/>
    <property type="match status" value="1"/>
</dbReference>
<evidence type="ECO:0000256" key="6">
    <source>
        <dbReference type="ARBA" id="ARBA00022683"/>
    </source>
</evidence>
<evidence type="ECO:0000256" key="1">
    <source>
        <dbReference type="ARBA" id="ARBA00004496"/>
    </source>
</evidence>
<evidence type="ECO:0000256" key="4">
    <source>
        <dbReference type="ARBA" id="ARBA00022553"/>
    </source>
</evidence>
<evidence type="ECO:0000259" key="11">
    <source>
        <dbReference type="PROSITE" id="PS51094"/>
    </source>
</evidence>
<dbReference type="AlphaFoldDB" id="A0A7X4KSS8"/>
<dbReference type="PANTHER" id="PTHR36203:SF1">
    <property type="entry name" value="ASCORBATE-SPECIFIC PTS SYSTEM EIIA COMPONENT"/>
    <property type="match status" value="1"/>
</dbReference>
<evidence type="ECO:0000256" key="3">
    <source>
        <dbReference type="ARBA" id="ARBA00022490"/>
    </source>
</evidence>
<dbReference type="SUPFAM" id="SSF55804">
    <property type="entry name" value="Phoshotransferase/anion transport protein"/>
    <property type="match status" value="1"/>
</dbReference>
<keyword evidence="4" id="KW-0597">Phosphoprotein</keyword>
<keyword evidence="3" id="KW-0963">Cytoplasm</keyword>
<evidence type="ECO:0000313" key="13">
    <source>
        <dbReference type="Proteomes" id="UP000460132"/>
    </source>
</evidence>
<evidence type="ECO:0000256" key="9">
    <source>
        <dbReference type="ARBA" id="ARBA00041175"/>
    </source>
</evidence>
<keyword evidence="6" id="KW-0598">Phosphotransferase system</keyword>
<dbReference type="RefSeq" id="WP_061204865.1">
    <property type="nucleotide sequence ID" value="NZ_JAGSXU010000001.1"/>
</dbReference>
<comment type="subcellular location">
    <subcellularLocation>
        <location evidence="1">Cytoplasm</location>
    </subcellularLocation>
</comment>
<evidence type="ECO:0000256" key="8">
    <source>
        <dbReference type="ARBA" id="ARBA00037387"/>
    </source>
</evidence>
<dbReference type="Pfam" id="PF00359">
    <property type="entry name" value="PTS_EIIA_2"/>
    <property type="match status" value="1"/>
</dbReference>
<evidence type="ECO:0000313" key="12">
    <source>
        <dbReference type="EMBL" id="MYN53244.1"/>
    </source>
</evidence>
<accession>A0A7X4KSS8</accession>
<protein>
    <recommendedName>
        <fullName evidence="9">Ascorbate-specific PTS system EIIA component</fullName>
    </recommendedName>
    <alternativeName>
        <fullName evidence="10">Ascorbate-specific phosphotransferase enzyme IIA component</fullName>
    </alternativeName>
</protein>
<dbReference type="EMBL" id="WWFF01000003">
    <property type="protein sequence ID" value="MYN53244.1"/>
    <property type="molecule type" value="Genomic_DNA"/>
</dbReference>
<dbReference type="GO" id="GO:0005737">
    <property type="term" value="C:cytoplasm"/>
    <property type="evidence" value="ECO:0007669"/>
    <property type="project" value="UniProtKB-SubCell"/>
</dbReference>
<dbReference type="PANTHER" id="PTHR36203">
    <property type="entry name" value="ASCORBATE-SPECIFIC PTS SYSTEM EIIA COMPONENT"/>
    <property type="match status" value="1"/>
</dbReference>
<evidence type="ECO:0000256" key="5">
    <source>
        <dbReference type="ARBA" id="ARBA00022679"/>
    </source>
</evidence>
<dbReference type="GO" id="GO:0016301">
    <property type="term" value="F:kinase activity"/>
    <property type="evidence" value="ECO:0007669"/>
    <property type="project" value="UniProtKB-KW"/>
</dbReference>
<dbReference type="InterPro" id="IPR051351">
    <property type="entry name" value="Ascorbate-PTS_EIIA_comp"/>
</dbReference>
<feature type="domain" description="PTS EIIA type-2" evidence="11">
    <location>
        <begin position="4"/>
        <end position="147"/>
    </location>
</feature>
<comment type="caution">
    <text evidence="12">The sequence shown here is derived from an EMBL/GenBank/DDBJ whole genome shotgun (WGS) entry which is preliminary data.</text>
</comment>
<name>A0A7X4KSS8_9LACO</name>
<evidence type="ECO:0000256" key="10">
    <source>
        <dbReference type="ARBA" id="ARBA00042072"/>
    </source>
</evidence>
<evidence type="ECO:0000256" key="2">
    <source>
        <dbReference type="ARBA" id="ARBA00022448"/>
    </source>
</evidence>
<dbReference type="CDD" id="cd00211">
    <property type="entry name" value="PTS_IIA_fru"/>
    <property type="match status" value="1"/>
</dbReference>
<comment type="function">
    <text evidence="8">The phosphoenolpyruvate-dependent sugar phosphotransferase system (sugar PTS), a major carbohydrate active transport system, catalyzes the phosphorylation of incoming sugar substrates concomitantly with their translocation across the cell membrane. The enzyme II UlaABC PTS system is involved in ascorbate transport.</text>
</comment>
<keyword evidence="7" id="KW-0418">Kinase</keyword>